<comment type="subcellular location">
    <subcellularLocation>
        <location evidence="1">Cytoplasm</location>
    </subcellularLocation>
</comment>
<dbReference type="RefSeq" id="WP_015237675.1">
    <property type="nucleotide sequence ID" value="NC_020285.1"/>
</dbReference>
<dbReference type="PATRIC" id="fig|1208922.3.peg.687"/>
<gene>
    <name evidence="15" type="ORF">BCUE_0143</name>
</gene>
<keyword evidence="5" id="KW-0227">DNA damage</keyword>
<dbReference type="InterPro" id="IPR041102">
    <property type="entry name" value="UvrA_inter"/>
</dbReference>
<dbReference type="InterPro" id="IPR017871">
    <property type="entry name" value="ABC_transporter-like_CS"/>
</dbReference>
<dbReference type="PANTHER" id="PTHR43152:SF1">
    <property type="entry name" value="UVRA PROTEIN"/>
    <property type="match status" value="1"/>
</dbReference>
<protein>
    <recommendedName>
        <fullName evidence="12">UvrABC system protein A</fullName>
    </recommendedName>
    <alternativeName>
        <fullName evidence="13">Excinuclease ABC subunit A</fullName>
    </alternativeName>
</protein>
<evidence type="ECO:0000313" key="16">
    <source>
        <dbReference type="Proteomes" id="UP000011563"/>
    </source>
</evidence>
<dbReference type="AlphaFoldDB" id="M1M1H3"/>
<dbReference type="HOGENOM" id="CLU_001370_0_2_4"/>
<dbReference type="PROSITE" id="PS00211">
    <property type="entry name" value="ABC_TRANSPORTER_1"/>
    <property type="match status" value="1"/>
</dbReference>
<dbReference type="Gene3D" id="1.20.1580.10">
    <property type="entry name" value="ABC transporter ATPase like domain"/>
    <property type="match status" value="2"/>
</dbReference>
<evidence type="ECO:0000256" key="5">
    <source>
        <dbReference type="ARBA" id="ARBA00022763"/>
    </source>
</evidence>
<evidence type="ECO:0000256" key="9">
    <source>
        <dbReference type="ARBA" id="ARBA00023125"/>
    </source>
</evidence>
<dbReference type="GO" id="GO:0016887">
    <property type="term" value="F:ATP hydrolysis activity"/>
    <property type="evidence" value="ECO:0007669"/>
    <property type="project" value="InterPro"/>
</dbReference>
<accession>M1M1H3</accession>
<keyword evidence="4" id="KW-0547">Nucleotide-binding</keyword>
<sequence length="926" mass="104346">MSYIHIQGARTNNLKNIHIDIPHHKLVVVTGVSGSGKSSLVFDTIYSESQRKYIESLSPSFRQFVHMLIQPDIDLIDGLSPTIAIKQKSNYKNTRNTVGTITEIYDYIRLLFAKIGTPFCPEHNEPLLIKNISQMTDWAMSITTNNDILILSPIKKNEYVSLETICKNLLSQGFLRIYIENQVIEIDEAINTKELNNIDKIAVVIDRLKIKEKNKDRLSSSFDTAAKIGRGHVLVKNLDNGNEKTFSTVHSCPICNYQINTLEPSMFNFNSSRGCCKQCNGLGTEYYFDKSTIINNNLLSEILEIYSLNNNITLEKISEMYCLNYDESFDSIDINKKNLILSEIAIHRDLREDTNNIPKGIINFLEDLAKKSNSKHLKTLLKKYQNIRPCAACNGTKLCLEARNVLLCNNKRTNKKNNSISITEIESMPIEDCFVFFKKFKKHENITSEPILKRILPRLSFLIKMGLGYLSLGRNINTISGGEAQRIKMSSQICSGLIGITYILDEPSQGLHKHDTKILIKALKNLRDLGNSIIVIEHDKEIILSADWIIDMGPEGGGRGGFIIAQGTPRQIIDNPNSLTGAYLKNKNKNKVFKKTINNKTRWLQIEKAKFNNLRSIDVSIPIGYLTCITGVSGSGKSTLVNDIIKYGITNHISNDKYCTNRYKEIHGTEFFDYLIHINQNSIGNTANSNIATYCGIFTIIRELFSSSIEAKKRGYAPNRFSFNIKGGRCEVCRGAGNSKVEMHFMPDIYVICEECKGKKYNRETLEIYYGGLNISDILNLTIGEAKTFFQNIPKIINKINILADLGLSYLSLGHNINSLSEGELQRIKISIELSKQTQGRTLYILDEPTSGLHDNDIKLLLNTIRLLIENNNTVIIVEHNIDIIKMADWIIDIGPEGGINGGSIVAQGTVENIIKSKASYTARYL</sequence>
<evidence type="ECO:0000256" key="13">
    <source>
        <dbReference type="ARBA" id="ARBA00042156"/>
    </source>
</evidence>
<feature type="domain" description="UvrA interaction" evidence="14">
    <location>
        <begin position="132"/>
        <end position="238"/>
    </location>
</feature>
<evidence type="ECO:0000313" key="15">
    <source>
        <dbReference type="EMBL" id="AGF50121.1"/>
    </source>
</evidence>
<evidence type="ECO:0000256" key="7">
    <source>
        <dbReference type="ARBA" id="ARBA00022840"/>
    </source>
</evidence>
<dbReference type="GO" id="GO:0006289">
    <property type="term" value="P:nucleotide-excision repair"/>
    <property type="evidence" value="ECO:0007669"/>
    <property type="project" value="InterPro"/>
</dbReference>
<dbReference type="InterPro" id="IPR004602">
    <property type="entry name" value="UvrA"/>
</dbReference>
<dbReference type="Gene3D" id="1.10.8.280">
    <property type="entry name" value="ABC transporter ATPase domain-like"/>
    <property type="match status" value="1"/>
</dbReference>
<keyword evidence="16" id="KW-1185">Reference proteome</keyword>
<evidence type="ECO:0000256" key="3">
    <source>
        <dbReference type="ARBA" id="ARBA00022737"/>
    </source>
</evidence>
<dbReference type="Pfam" id="PF17760">
    <property type="entry name" value="UvrA_inter"/>
    <property type="match status" value="1"/>
</dbReference>
<evidence type="ECO:0000256" key="11">
    <source>
        <dbReference type="ARBA" id="ARBA00038000"/>
    </source>
</evidence>
<dbReference type="GO" id="GO:0005737">
    <property type="term" value="C:cytoplasm"/>
    <property type="evidence" value="ECO:0007669"/>
    <property type="project" value="UniProtKB-SubCell"/>
</dbReference>
<dbReference type="Gene3D" id="3.40.50.300">
    <property type="entry name" value="P-loop containing nucleotide triphosphate hydrolases"/>
    <property type="match status" value="2"/>
</dbReference>
<keyword evidence="8" id="KW-0267">Excision nuclease</keyword>
<organism evidence="15 16">
    <name type="scientific">Candidatus Kinetoplastidibacterium blastocrithidiae TCC012E</name>
    <dbReference type="NCBI Taxonomy" id="1208922"/>
    <lineage>
        <taxon>Bacteria</taxon>
        <taxon>Pseudomonadati</taxon>
        <taxon>Pseudomonadota</taxon>
        <taxon>Betaproteobacteria</taxon>
        <taxon>Candidatus Kinetoplastidibacterium</taxon>
    </lineage>
</organism>
<keyword evidence="3" id="KW-0677">Repeat</keyword>
<name>M1M1H3_9PROT</name>
<evidence type="ECO:0000256" key="2">
    <source>
        <dbReference type="ARBA" id="ARBA00022490"/>
    </source>
</evidence>
<dbReference type="Proteomes" id="UP000011563">
    <property type="component" value="Chromosome"/>
</dbReference>
<evidence type="ECO:0000259" key="14">
    <source>
        <dbReference type="Pfam" id="PF17760"/>
    </source>
</evidence>
<dbReference type="GO" id="GO:0009380">
    <property type="term" value="C:excinuclease repair complex"/>
    <property type="evidence" value="ECO:0007669"/>
    <property type="project" value="InterPro"/>
</dbReference>
<keyword evidence="2" id="KW-0963">Cytoplasm</keyword>
<dbReference type="InterPro" id="IPR027417">
    <property type="entry name" value="P-loop_NTPase"/>
</dbReference>
<evidence type="ECO:0000256" key="10">
    <source>
        <dbReference type="ARBA" id="ARBA00023204"/>
    </source>
</evidence>
<dbReference type="SUPFAM" id="SSF52540">
    <property type="entry name" value="P-loop containing nucleoside triphosphate hydrolases"/>
    <property type="match status" value="2"/>
</dbReference>
<reference evidence="15 16" key="1">
    <citation type="journal article" date="2013" name="Genome Biol. Evol.">
        <title>Genome evolution and phylogenomic analysis of candidatus kinetoplastibacterium, the betaproteobacterial endosymbionts of strigomonas and angomonas.</title>
        <authorList>
            <person name="Alves J.M."/>
            <person name="Serrano M.G."/>
            <person name="Maia da Silva F."/>
            <person name="Voegtly L.J."/>
            <person name="Matveyev A.V."/>
            <person name="Teixeira M.M."/>
            <person name="Camargo E.P."/>
            <person name="Buck G.A."/>
        </authorList>
    </citation>
    <scope>NUCLEOTIDE SEQUENCE [LARGE SCALE GENOMIC DNA]</scope>
    <source>
        <strain evidence="15 16">TCC012E</strain>
    </source>
</reference>
<comment type="similarity">
    <text evidence="11">Belongs to the ABC transporter superfamily. UvrA family.</text>
</comment>
<keyword evidence="9" id="KW-0238">DNA-binding</keyword>
<dbReference type="PANTHER" id="PTHR43152">
    <property type="entry name" value="UVRABC SYSTEM PROTEIN A"/>
    <property type="match status" value="1"/>
</dbReference>
<proteinExistence type="inferred from homology"/>
<dbReference type="GO" id="GO:0003677">
    <property type="term" value="F:DNA binding"/>
    <property type="evidence" value="ECO:0007669"/>
    <property type="project" value="UniProtKB-KW"/>
</dbReference>
<dbReference type="Gene3D" id="3.30.1490.20">
    <property type="entry name" value="ATP-grasp fold, A domain"/>
    <property type="match status" value="1"/>
</dbReference>
<keyword evidence="7" id="KW-0067">ATP-binding</keyword>
<keyword evidence="10" id="KW-0234">DNA repair</keyword>
<evidence type="ECO:0000256" key="1">
    <source>
        <dbReference type="ARBA" id="ARBA00004496"/>
    </source>
</evidence>
<evidence type="ECO:0000256" key="12">
    <source>
        <dbReference type="ARBA" id="ARBA00039316"/>
    </source>
</evidence>
<evidence type="ECO:0000256" key="4">
    <source>
        <dbReference type="ARBA" id="ARBA00022741"/>
    </source>
</evidence>
<dbReference type="GO" id="GO:0005524">
    <property type="term" value="F:ATP binding"/>
    <property type="evidence" value="ECO:0007669"/>
    <property type="project" value="UniProtKB-KW"/>
</dbReference>
<dbReference type="KEGG" id="kbt:BCUE_0143"/>
<dbReference type="NCBIfam" id="TIGR00630">
    <property type="entry name" value="uvra"/>
    <property type="match status" value="1"/>
</dbReference>
<dbReference type="EMBL" id="CP003807">
    <property type="protein sequence ID" value="AGF50121.1"/>
    <property type="molecule type" value="Genomic_DNA"/>
</dbReference>
<dbReference type="GO" id="GO:0004518">
    <property type="term" value="F:nuclease activity"/>
    <property type="evidence" value="ECO:0007669"/>
    <property type="project" value="UniProtKB-KW"/>
</dbReference>
<dbReference type="InterPro" id="IPR013815">
    <property type="entry name" value="ATP_grasp_subdomain_1"/>
</dbReference>
<evidence type="ECO:0000256" key="8">
    <source>
        <dbReference type="ARBA" id="ARBA00022881"/>
    </source>
</evidence>
<keyword evidence="6" id="KW-0228">DNA excision</keyword>
<evidence type="ECO:0000256" key="6">
    <source>
        <dbReference type="ARBA" id="ARBA00022769"/>
    </source>
</evidence>